<sequence>MSVRVNDSGKWIRAYKRQSVPYWLAPPPTLARQGARNVGPPAQSVKPPRHGTQLQVRGPIPSYQSSVGYAFIIAVTSPTHLQCHASLVNRTGNYAEIFNEVLEGNPSEQ</sequence>
<dbReference type="AlphaFoldDB" id="A0A482XEM4"/>
<reference evidence="2 3" key="1">
    <citation type="journal article" date="2017" name="Gigascience">
        <title>Genome sequence of the small brown planthopper, Laodelphax striatellus.</title>
        <authorList>
            <person name="Zhu J."/>
            <person name="Jiang F."/>
            <person name="Wang X."/>
            <person name="Yang P."/>
            <person name="Bao Y."/>
            <person name="Zhao W."/>
            <person name="Wang W."/>
            <person name="Lu H."/>
            <person name="Wang Q."/>
            <person name="Cui N."/>
            <person name="Li J."/>
            <person name="Chen X."/>
            <person name="Luo L."/>
            <person name="Yu J."/>
            <person name="Kang L."/>
            <person name="Cui F."/>
        </authorList>
    </citation>
    <scope>NUCLEOTIDE SEQUENCE [LARGE SCALE GENOMIC DNA]</scope>
    <source>
        <strain evidence="2">Lst14</strain>
    </source>
</reference>
<proteinExistence type="predicted"/>
<name>A0A482XEM4_LAOST</name>
<gene>
    <name evidence="2" type="ORF">LSTR_LSTR003797</name>
</gene>
<accession>A0A482XEM4</accession>
<organism evidence="2 3">
    <name type="scientific">Laodelphax striatellus</name>
    <name type="common">Small brown planthopper</name>
    <name type="synonym">Delphax striatella</name>
    <dbReference type="NCBI Taxonomy" id="195883"/>
    <lineage>
        <taxon>Eukaryota</taxon>
        <taxon>Metazoa</taxon>
        <taxon>Ecdysozoa</taxon>
        <taxon>Arthropoda</taxon>
        <taxon>Hexapoda</taxon>
        <taxon>Insecta</taxon>
        <taxon>Pterygota</taxon>
        <taxon>Neoptera</taxon>
        <taxon>Paraneoptera</taxon>
        <taxon>Hemiptera</taxon>
        <taxon>Auchenorrhyncha</taxon>
        <taxon>Fulgoroidea</taxon>
        <taxon>Delphacidae</taxon>
        <taxon>Criomorphinae</taxon>
        <taxon>Laodelphax</taxon>
    </lineage>
</organism>
<dbReference type="Proteomes" id="UP000291343">
    <property type="component" value="Unassembled WGS sequence"/>
</dbReference>
<dbReference type="InParanoid" id="A0A482XEM4"/>
<feature type="region of interest" description="Disordered" evidence="1">
    <location>
        <begin position="34"/>
        <end position="53"/>
    </location>
</feature>
<evidence type="ECO:0000313" key="3">
    <source>
        <dbReference type="Proteomes" id="UP000291343"/>
    </source>
</evidence>
<evidence type="ECO:0000313" key="2">
    <source>
        <dbReference type="EMBL" id="RZF44157.1"/>
    </source>
</evidence>
<evidence type="ECO:0000256" key="1">
    <source>
        <dbReference type="SAM" id="MobiDB-lite"/>
    </source>
</evidence>
<comment type="caution">
    <text evidence="2">The sequence shown here is derived from an EMBL/GenBank/DDBJ whole genome shotgun (WGS) entry which is preliminary data.</text>
</comment>
<keyword evidence="3" id="KW-1185">Reference proteome</keyword>
<protein>
    <submittedName>
        <fullName evidence="2">Uncharacterized protein</fullName>
    </submittedName>
</protein>
<dbReference type="EMBL" id="QKKF02011224">
    <property type="protein sequence ID" value="RZF44157.1"/>
    <property type="molecule type" value="Genomic_DNA"/>
</dbReference>